<evidence type="ECO:0008006" key="3">
    <source>
        <dbReference type="Google" id="ProtNLM"/>
    </source>
</evidence>
<accession>G9QM63</accession>
<dbReference type="Gene3D" id="3.40.50.1820">
    <property type="entry name" value="alpha/beta hydrolase"/>
    <property type="match status" value="1"/>
</dbReference>
<proteinExistence type="predicted"/>
<dbReference type="Proteomes" id="UP000011747">
    <property type="component" value="Unassembled WGS sequence"/>
</dbReference>
<protein>
    <recommendedName>
        <fullName evidence="3">AB hydrolase-1 domain-containing protein</fullName>
    </recommendedName>
</protein>
<dbReference type="SUPFAM" id="SSF53474">
    <property type="entry name" value="alpha/beta-Hydrolases"/>
    <property type="match status" value="1"/>
</dbReference>
<organism evidence="1 2">
    <name type="scientific">Bacillus smithii 7_3_47FAA</name>
    <dbReference type="NCBI Taxonomy" id="665952"/>
    <lineage>
        <taxon>Bacteria</taxon>
        <taxon>Bacillati</taxon>
        <taxon>Bacillota</taxon>
        <taxon>Bacilli</taxon>
        <taxon>Bacillales</taxon>
        <taxon>Bacillaceae</taxon>
        <taxon>Bacillus</taxon>
    </lineage>
</organism>
<dbReference type="Pfam" id="PF06028">
    <property type="entry name" value="DUF915"/>
    <property type="match status" value="1"/>
</dbReference>
<reference evidence="1 2" key="1">
    <citation type="submission" date="2011-09" db="EMBL/GenBank/DDBJ databases">
        <title>The Genome Sequence of Bacillus smithii 7_3_47FAA.</title>
        <authorList>
            <consortium name="The Broad Institute Genome Sequencing Platform"/>
            <person name="Earl A."/>
            <person name="Ward D."/>
            <person name="Feldgarden M."/>
            <person name="Gevers D."/>
            <person name="Daigneault M."/>
            <person name="Strauss J."/>
            <person name="Allen-Vercoe E."/>
            <person name="Young S.K."/>
            <person name="Zeng Q."/>
            <person name="Gargeya S."/>
            <person name="Fitzgerald M."/>
            <person name="Haas B."/>
            <person name="Abouelleil A."/>
            <person name="Alvarado L."/>
            <person name="Arachchi H.M."/>
            <person name="Berlin A."/>
            <person name="Brown A."/>
            <person name="Chapman S.B."/>
            <person name="Chen Z."/>
            <person name="Dunbar C."/>
            <person name="Freedman E."/>
            <person name="Gearin G."/>
            <person name="Goldberg J."/>
            <person name="Griggs A."/>
            <person name="Gujja S."/>
            <person name="Heiman D."/>
            <person name="Howarth C."/>
            <person name="Larson L."/>
            <person name="Lui A."/>
            <person name="MacDonald P.J.P."/>
            <person name="Montmayeur A."/>
            <person name="Murphy C."/>
            <person name="Neiman D."/>
            <person name="Pearson M."/>
            <person name="Priest M."/>
            <person name="Roberts A."/>
            <person name="Saif S."/>
            <person name="Shea T."/>
            <person name="Shenoy N."/>
            <person name="Sisk P."/>
            <person name="Stolte C."/>
            <person name="Sykes S."/>
            <person name="Wortman J."/>
            <person name="Nusbaum C."/>
            <person name="Birren B."/>
        </authorList>
    </citation>
    <scope>NUCLEOTIDE SEQUENCE [LARGE SCALE GENOMIC DNA]</scope>
    <source>
        <strain evidence="1 2">7_3_47FAA</strain>
    </source>
</reference>
<gene>
    <name evidence="1" type="ORF">HMPREF1015_00630</name>
</gene>
<evidence type="ECO:0000313" key="1">
    <source>
        <dbReference type="EMBL" id="EHL77198.1"/>
    </source>
</evidence>
<dbReference type="AlphaFoldDB" id="G9QM63"/>
<sequence length="277" mass="31357">MSKSGKNIPFLLSLLLLLAYISFQLLNRSEPVNSQNQTYIDPPTIFVHGYKGTYNSFNGMLNRFEYNYHWGHRVLICKVAKNGHLFVNGHIPNDSHRMFIQVVFENNRASFQDTSHWLSEVMLLLKERYGIENVNIVGHSMGGIISTKFLLDHGNQLRYPKVEKLVTIGSPFLGIDQSSYFKVNSGPAALDLKPGSKALQDLWRKSNHFPPDVKVLAIAGKGDQVVNISSALSIRRMVPRHNYQDKIVQNVQVTHSGLHESTEVDHFIGTFLWGLTP</sequence>
<dbReference type="PATRIC" id="fig|665952.3.peg.2168"/>
<dbReference type="HOGENOM" id="CLU_077377_0_0_9"/>
<dbReference type="RefSeq" id="WP_003354356.1">
    <property type="nucleotide sequence ID" value="NZ_JH414757.1"/>
</dbReference>
<name>G9QM63_9BACI</name>
<evidence type="ECO:0000313" key="2">
    <source>
        <dbReference type="Proteomes" id="UP000011747"/>
    </source>
</evidence>
<comment type="caution">
    <text evidence="1">The sequence shown here is derived from an EMBL/GenBank/DDBJ whole genome shotgun (WGS) entry which is preliminary data.</text>
</comment>
<dbReference type="InterPro" id="IPR029058">
    <property type="entry name" value="AB_hydrolase_fold"/>
</dbReference>
<dbReference type="EMBL" id="ACWF01000117">
    <property type="protein sequence ID" value="EHL77198.1"/>
    <property type="molecule type" value="Genomic_DNA"/>
</dbReference>
<dbReference type="InterPro" id="IPR010315">
    <property type="entry name" value="DUF915_hydro-like"/>
</dbReference>
<keyword evidence="2" id="KW-1185">Reference proteome</keyword>